<proteinExistence type="inferred from homology"/>
<dbReference type="InterPro" id="IPR001451">
    <property type="entry name" value="Hexapep"/>
</dbReference>
<dbReference type="GO" id="GO:0005829">
    <property type="term" value="C:cytosol"/>
    <property type="evidence" value="ECO:0007669"/>
    <property type="project" value="TreeGrafter"/>
</dbReference>
<accession>A0A1F5F479</accession>
<organism evidence="3 4">
    <name type="scientific">Candidatus Coatesbacteria bacterium RBG_13_66_14</name>
    <dbReference type="NCBI Taxonomy" id="1817816"/>
    <lineage>
        <taxon>Bacteria</taxon>
        <taxon>Candidatus Coatesiibacteriota</taxon>
    </lineage>
</organism>
<dbReference type="GO" id="GO:0008374">
    <property type="term" value="F:O-acyltransferase activity"/>
    <property type="evidence" value="ECO:0007669"/>
    <property type="project" value="TreeGrafter"/>
</dbReference>
<dbReference type="STRING" id="1817816.A2Y64_01755"/>
<protein>
    <recommendedName>
        <fullName evidence="5">Acetyltransferase</fullName>
    </recommendedName>
</protein>
<dbReference type="PANTHER" id="PTHR23416">
    <property type="entry name" value="SIALIC ACID SYNTHASE-RELATED"/>
    <property type="match status" value="1"/>
</dbReference>
<dbReference type="InterPro" id="IPR051159">
    <property type="entry name" value="Hexapeptide_acetyltransf"/>
</dbReference>
<dbReference type="Gene3D" id="2.160.10.10">
    <property type="entry name" value="Hexapeptide repeat proteins"/>
    <property type="match status" value="1"/>
</dbReference>
<dbReference type="PANTHER" id="PTHR23416:SF23">
    <property type="entry name" value="ACETYLTRANSFERASE C18B11.09C-RELATED"/>
    <property type="match status" value="1"/>
</dbReference>
<dbReference type="Pfam" id="PF00132">
    <property type="entry name" value="Hexapep"/>
    <property type="match status" value="1"/>
</dbReference>
<reference evidence="3 4" key="1">
    <citation type="journal article" date="2016" name="Nat. Commun.">
        <title>Thousands of microbial genomes shed light on interconnected biogeochemical processes in an aquifer system.</title>
        <authorList>
            <person name="Anantharaman K."/>
            <person name="Brown C.T."/>
            <person name="Hug L.A."/>
            <person name="Sharon I."/>
            <person name="Castelle C.J."/>
            <person name="Probst A.J."/>
            <person name="Thomas B.C."/>
            <person name="Singh A."/>
            <person name="Wilkins M.J."/>
            <person name="Karaoz U."/>
            <person name="Brodie E.L."/>
            <person name="Williams K.H."/>
            <person name="Hubbard S.S."/>
            <person name="Banfield J.F."/>
        </authorList>
    </citation>
    <scope>NUCLEOTIDE SEQUENCE [LARGE SCALE GENOMIC DNA]</scope>
</reference>
<comment type="similarity">
    <text evidence="1">Belongs to the transferase hexapeptide repeat family.</text>
</comment>
<evidence type="ECO:0000313" key="3">
    <source>
        <dbReference type="EMBL" id="OGD74465.1"/>
    </source>
</evidence>
<evidence type="ECO:0000313" key="4">
    <source>
        <dbReference type="Proteomes" id="UP000177187"/>
    </source>
</evidence>
<dbReference type="AlphaFoldDB" id="A0A1F5F479"/>
<comment type="caution">
    <text evidence="3">The sequence shown here is derived from an EMBL/GenBank/DDBJ whole genome shotgun (WGS) entry which is preliminary data.</text>
</comment>
<dbReference type="SUPFAM" id="SSF51161">
    <property type="entry name" value="Trimeric LpxA-like enzymes"/>
    <property type="match status" value="1"/>
</dbReference>
<keyword evidence="2" id="KW-0808">Transferase</keyword>
<gene>
    <name evidence="3" type="ORF">A2Y64_01755</name>
</gene>
<evidence type="ECO:0000256" key="1">
    <source>
        <dbReference type="ARBA" id="ARBA00007274"/>
    </source>
</evidence>
<evidence type="ECO:0008006" key="5">
    <source>
        <dbReference type="Google" id="ProtNLM"/>
    </source>
</evidence>
<evidence type="ECO:0000256" key="2">
    <source>
        <dbReference type="ARBA" id="ARBA00022679"/>
    </source>
</evidence>
<dbReference type="EMBL" id="MFAF01000102">
    <property type="protein sequence ID" value="OGD74465.1"/>
    <property type="molecule type" value="Genomic_DNA"/>
</dbReference>
<dbReference type="InterPro" id="IPR011004">
    <property type="entry name" value="Trimer_LpxA-like_sf"/>
</dbReference>
<dbReference type="CDD" id="cd04647">
    <property type="entry name" value="LbH_MAT_like"/>
    <property type="match status" value="1"/>
</dbReference>
<sequence length="206" mass="22660">MDEPQPAKLSRAIREPGRALRYAWSRLRGWIARLRCVFRRRVKLGKNFRLLGRLRIRGPGRVVIGDDVYVDGTLTVSLPTYSPEAEIHIGAGTYLNGTRMGCAERIVVGKNCILADCRITDTHFHSLYPGRRSDPTLVGVRAVEIGDDCWVAADAFILPGTRIRRGSTVAAGAVVMGRFPEKVVIAGNPARVIMGVGEPPSVEGRW</sequence>
<dbReference type="Proteomes" id="UP000177187">
    <property type="component" value="Unassembled WGS sequence"/>
</dbReference>
<name>A0A1F5F479_9BACT</name>